<dbReference type="GO" id="GO:0005524">
    <property type="term" value="F:ATP binding"/>
    <property type="evidence" value="ECO:0007669"/>
    <property type="project" value="UniProtKB-KW"/>
</dbReference>
<organism evidence="7 8">
    <name type="scientific">Aegilops tauschii subsp. strangulata</name>
    <name type="common">Goatgrass</name>
    <dbReference type="NCBI Taxonomy" id="200361"/>
    <lineage>
        <taxon>Eukaryota</taxon>
        <taxon>Viridiplantae</taxon>
        <taxon>Streptophyta</taxon>
        <taxon>Embryophyta</taxon>
        <taxon>Tracheophyta</taxon>
        <taxon>Spermatophyta</taxon>
        <taxon>Magnoliopsida</taxon>
        <taxon>Liliopsida</taxon>
        <taxon>Poales</taxon>
        <taxon>Poaceae</taxon>
        <taxon>BOP clade</taxon>
        <taxon>Pooideae</taxon>
        <taxon>Triticodae</taxon>
        <taxon>Triticeae</taxon>
        <taxon>Triticinae</taxon>
        <taxon>Aegilops</taxon>
    </lineage>
</organism>
<evidence type="ECO:0000256" key="5">
    <source>
        <dbReference type="SAM" id="MobiDB-lite"/>
    </source>
</evidence>
<evidence type="ECO:0000256" key="3">
    <source>
        <dbReference type="ARBA" id="ARBA00022806"/>
    </source>
</evidence>
<keyword evidence="4" id="KW-0067">ATP-binding</keyword>
<feature type="chain" id="PRO_5019428066" evidence="6">
    <location>
        <begin position="32"/>
        <end position="588"/>
    </location>
</feature>
<reference evidence="7" key="5">
    <citation type="journal article" date="2021" name="G3 (Bethesda)">
        <title>Aegilops tauschii genome assembly Aet v5.0 features greater sequence contiguity and improved annotation.</title>
        <authorList>
            <person name="Wang L."/>
            <person name="Zhu T."/>
            <person name="Rodriguez J.C."/>
            <person name="Deal K.R."/>
            <person name="Dubcovsky J."/>
            <person name="McGuire P.E."/>
            <person name="Lux T."/>
            <person name="Spannagl M."/>
            <person name="Mayer K.F.X."/>
            <person name="Baldrich P."/>
            <person name="Meyers B.C."/>
            <person name="Huo N."/>
            <person name="Gu Y.Q."/>
            <person name="Zhou H."/>
            <person name="Devos K.M."/>
            <person name="Bennetzen J.L."/>
            <person name="Unver T."/>
            <person name="Budak H."/>
            <person name="Gulick P.J."/>
            <person name="Galiba G."/>
            <person name="Kalapos B."/>
            <person name="Nelson D.R."/>
            <person name="Li P."/>
            <person name="You F.M."/>
            <person name="Luo M.C."/>
            <person name="Dvorak J."/>
        </authorList>
    </citation>
    <scope>NUCLEOTIDE SEQUENCE [LARGE SCALE GENOMIC DNA]</scope>
    <source>
        <strain evidence="7">cv. AL8/78</strain>
    </source>
</reference>
<dbReference type="AlphaFoldDB" id="A0A453HQY5"/>
<evidence type="ECO:0000313" key="7">
    <source>
        <dbReference type="EnsemblPlants" id="AET4Gv20276300.1"/>
    </source>
</evidence>
<dbReference type="Gene3D" id="3.40.50.300">
    <property type="entry name" value="P-loop containing nucleotide triphosphate hydrolases"/>
    <property type="match status" value="2"/>
</dbReference>
<dbReference type="Gramene" id="AET4Gv20276300.1">
    <property type="protein sequence ID" value="AET4Gv20276300.1"/>
    <property type="gene ID" value="AET4Gv20276300"/>
</dbReference>
<dbReference type="PANTHER" id="PTHR47960">
    <property type="entry name" value="DEAD-BOX ATP-DEPENDENT RNA HELICASE 50"/>
    <property type="match status" value="1"/>
</dbReference>
<feature type="signal peptide" evidence="6">
    <location>
        <begin position="1"/>
        <end position="31"/>
    </location>
</feature>
<protein>
    <submittedName>
        <fullName evidence="7">Uncharacterized protein</fullName>
    </submittedName>
</protein>
<keyword evidence="8" id="KW-1185">Reference proteome</keyword>
<dbReference type="EnsemblPlants" id="AET4Gv20276300.1">
    <property type="protein sequence ID" value="AET4Gv20276300.1"/>
    <property type="gene ID" value="AET4Gv20276300"/>
</dbReference>
<feature type="compositionally biased region" description="Basic and acidic residues" evidence="5">
    <location>
        <begin position="147"/>
        <end position="159"/>
    </location>
</feature>
<reference evidence="8" key="2">
    <citation type="journal article" date="2017" name="Nat. Plants">
        <title>The Aegilops tauschii genome reveals multiple impacts of transposons.</title>
        <authorList>
            <person name="Zhao G."/>
            <person name="Zou C."/>
            <person name="Li K."/>
            <person name="Wang K."/>
            <person name="Li T."/>
            <person name="Gao L."/>
            <person name="Zhang X."/>
            <person name="Wang H."/>
            <person name="Yang Z."/>
            <person name="Liu X."/>
            <person name="Jiang W."/>
            <person name="Mao L."/>
            <person name="Kong X."/>
            <person name="Jiao Y."/>
            <person name="Jia J."/>
        </authorList>
    </citation>
    <scope>NUCLEOTIDE SEQUENCE [LARGE SCALE GENOMIC DNA]</scope>
    <source>
        <strain evidence="8">cv. AL8/78</strain>
    </source>
</reference>
<evidence type="ECO:0000313" key="8">
    <source>
        <dbReference type="Proteomes" id="UP000015105"/>
    </source>
</evidence>
<name>A0A453HQY5_AEGTS</name>
<evidence type="ECO:0000256" key="4">
    <source>
        <dbReference type="ARBA" id="ARBA00022840"/>
    </source>
</evidence>
<proteinExistence type="predicted"/>
<dbReference type="GO" id="GO:0004386">
    <property type="term" value="F:helicase activity"/>
    <property type="evidence" value="ECO:0007669"/>
    <property type="project" value="UniProtKB-KW"/>
</dbReference>
<keyword evidence="3" id="KW-0347">Helicase</keyword>
<feature type="region of interest" description="Disordered" evidence="5">
    <location>
        <begin position="74"/>
        <end position="103"/>
    </location>
</feature>
<evidence type="ECO:0000256" key="1">
    <source>
        <dbReference type="ARBA" id="ARBA00022741"/>
    </source>
</evidence>
<evidence type="ECO:0000256" key="2">
    <source>
        <dbReference type="ARBA" id="ARBA00022801"/>
    </source>
</evidence>
<dbReference type="STRING" id="200361.A0A453HQY5"/>
<dbReference type="Proteomes" id="UP000015105">
    <property type="component" value="Chromosome 4D"/>
</dbReference>
<reference evidence="7" key="3">
    <citation type="journal article" date="2017" name="Nature">
        <title>Genome sequence of the progenitor of the wheat D genome Aegilops tauschii.</title>
        <authorList>
            <person name="Luo M.C."/>
            <person name="Gu Y.Q."/>
            <person name="Puiu D."/>
            <person name="Wang H."/>
            <person name="Twardziok S.O."/>
            <person name="Deal K.R."/>
            <person name="Huo N."/>
            <person name="Zhu T."/>
            <person name="Wang L."/>
            <person name="Wang Y."/>
            <person name="McGuire P.E."/>
            <person name="Liu S."/>
            <person name="Long H."/>
            <person name="Ramasamy R.K."/>
            <person name="Rodriguez J.C."/>
            <person name="Van S.L."/>
            <person name="Yuan L."/>
            <person name="Wang Z."/>
            <person name="Xia Z."/>
            <person name="Xiao L."/>
            <person name="Anderson O.D."/>
            <person name="Ouyang S."/>
            <person name="Liang Y."/>
            <person name="Zimin A.V."/>
            <person name="Pertea G."/>
            <person name="Qi P."/>
            <person name="Bennetzen J.L."/>
            <person name="Dai X."/>
            <person name="Dawson M.W."/>
            <person name="Muller H.G."/>
            <person name="Kugler K."/>
            <person name="Rivarola-Duarte L."/>
            <person name="Spannagl M."/>
            <person name="Mayer K.F.X."/>
            <person name="Lu F.H."/>
            <person name="Bevan M.W."/>
            <person name="Leroy P."/>
            <person name="Li P."/>
            <person name="You F.M."/>
            <person name="Sun Q."/>
            <person name="Liu Z."/>
            <person name="Lyons E."/>
            <person name="Wicker T."/>
            <person name="Salzberg S.L."/>
            <person name="Devos K.M."/>
            <person name="Dvorak J."/>
        </authorList>
    </citation>
    <scope>NUCLEOTIDE SEQUENCE [LARGE SCALE GENOMIC DNA]</scope>
    <source>
        <strain evidence="7">cv. AL8/78</strain>
    </source>
</reference>
<reference evidence="8" key="1">
    <citation type="journal article" date="2014" name="Science">
        <title>Ancient hybridizations among the ancestral genomes of bread wheat.</title>
        <authorList>
            <consortium name="International Wheat Genome Sequencing Consortium,"/>
            <person name="Marcussen T."/>
            <person name="Sandve S.R."/>
            <person name="Heier L."/>
            <person name="Spannagl M."/>
            <person name="Pfeifer M."/>
            <person name="Jakobsen K.S."/>
            <person name="Wulff B.B."/>
            <person name="Steuernagel B."/>
            <person name="Mayer K.F."/>
            <person name="Olsen O.A."/>
        </authorList>
    </citation>
    <scope>NUCLEOTIDE SEQUENCE [LARGE SCALE GENOMIC DNA]</scope>
    <source>
        <strain evidence="8">cv. AL8/78</strain>
    </source>
</reference>
<keyword evidence="2" id="KW-0378">Hydrolase</keyword>
<dbReference type="GO" id="GO:0016787">
    <property type="term" value="F:hydrolase activity"/>
    <property type="evidence" value="ECO:0007669"/>
    <property type="project" value="UniProtKB-KW"/>
</dbReference>
<accession>A0A453HQY5</accession>
<evidence type="ECO:0000256" key="6">
    <source>
        <dbReference type="SAM" id="SignalP"/>
    </source>
</evidence>
<sequence length="588" mass="63763">MGPSLPKMGCTALPSCGLLLFYQLLPHPFWASGQSHSRRPCSCESRGDGGLLGFSAGAAARSCRCVLGWPEQASGMPKGDDALARKRGKVRRKRMRSSENAVSTRVAAIIASKRRRKTGKRRGCEGMCFSLPCPEDPFNERHGKKRKTEDAADTNDDHKKKSKGSKKQERATGPNAIPVRKKETGEDRLEYDRPSKFLVVCLNAIRDGAGASEEDGGGIHDTASWGMELWKSCAASPPSDVLDTSYQYATREQTAWLVSTACDIVARKEKLGVVVSCPFLLYLVPSQEKAVQVRSICKPLKSLGIHSVSLHPGASIEHQISGLKSCEPEFLISTPERLLELVSLKAIDISNVSMLVIDGLKDFMDLNIIKELRSIRGTISGDAQVTIFSGQCDQSAATVARNLLHGRITKLTTNDSVTSRSAFVAQHVHFCTKEEKTSKVKEILEHVLENHASKTAKVLLVAANDNEAQKLSSSLKLEILTVNDGSQGSTFTVCSSMGLINVLVKGCESLATSGVEEFEIVLVADLPPSFDDYVEILTRTARHTVAGEVHVIVSKTDAAHAKPLADVLANSGQAVPKLLRQLIDKNHS</sequence>
<dbReference type="InterPro" id="IPR027417">
    <property type="entry name" value="P-loop_NTPase"/>
</dbReference>
<feature type="region of interest" description="Disordered" evidence="5">
    <location>
        <begin position="139"/>
        <end position="188"/>
    </location>
</feature>
<keyword evidence="1" id="KW-0547">Nucleotide-binding</keyword>
<keyword evidence="6" id="KW-0732">Signal</keyword>
<reference evidence="7" key="4">
    <citation type="submission" date="2019-03" db="UniProtKB">
        <authorList>
            <consortium name="EnsemblPlants"/>
        </authorList>
    </citation>
    <scope>IDENTIFICATION</scope>
</reference>
<feature type="compositionally biased region" description="Basic residues" evidence="5">
    <location>
        <begin position="85"/>
        <end position="95"/>
    </location>
</feature>
<dbReference type="SUPFAM" id="SSF52540">
    <property type="entry name" value="P-loop containing nucleoside triphosphate hydrolases"/>
    <property type="match status" value="1"/>
</dbReference>